<dbReference type="KEGG" id="tsv:DSM104635_01782"/>
<dbReference type="AlphaFoldDB" id="A0A6I6MQ84"/>
<sequence>MEIAKLFDVFLAFVLVACSTEAREGLLAVLRLGVGPTHGLAFKPSSLKIDRLQCVPILSEISVMHFRGCTTWT</sequence>
<reference evidence="2" key="1">
    <citation type="submission" date="2019-12" db="EMBL/GenBank/DDBJ databases">
        <title>Complete genome of Terracaulis silvestris 0127_4.</title>
        <authorList>
            <person name="Vieira S."/>
            <person name="Riedel T."/>
            <person name="Sproer C."/>
            <person name="Pascual J."/>
            <person name="Boedeker C."/>
            <person name="Overmann J."/>
        </authorList>
    </citation>
    <scope>NUCLEOTIDE SEQUENCE [LARGE SCALE GENOMIC DNA]</scope>
    <source>
        <strain evidence="2">0127_4</strain>
    </source>
</reference>
<name>A0A6I6MQ84_9CAUL</name>
<accession>A0A6I6MQ84</accession>
<organism evidence="1 2">
    <name type="scientific">Terricaulis silvestris</name>
    <dbReference type="NCBI Taxonomy" id="2686094"/>
    <lineage>
        <taxon>Bacteria</taxon>
        <taxon>Pseudomonadati</taxon>
        <taxon>Pseudomonadota</taxon>
        <taxon>Alphaproteobacteria</taxon>
        <taxon>Caulobacterales</taxon>
        <taxon>Caulobacteraceae</taxon>
        <taxon>Terricaulis</taxon>
    </lineage>
</organism>
<keyword evidence="2" id="KW-1185">Reference proteome</keyword>
<evidence type="ECO:0000313" key="1">
    <source>
        <dbReference type="EMBL" id="QGZ94947.1"/>
    </source>
</evidence>
<evidence type="ECO:0000313" key="2">
    <source>
        <dbReference type="Proteomes" id="UP000431269"/>
    </source>
</evidence>
<protein>
    <submittedName>
        <fullName evidence="1">Uncharacterized protein</fullName>
    </submittedName>
</protein>
<dbReference type="EMBL" id="CP047045">
    <property type="protein sequence ID" value="QGZ94947.1"/>
    <property type="molecule type" value="Genomic_DNA"/>
</dbReference>
<dbReference type="Proteomes" id="UP000431269">
    <property type="component" value="Chromosome"/>
</dbReference>
<proteinExistence type="predicted"/>
<gene>
    <name evidence="1" type="ORF">DSM104635_01782</name>
</gene>